<feature type="region of interest" description="Disordered" evidence="1">
    <location>
        <begin position="88"/>
        <end position="155"/>
    </location>
</feature>
<feature type="chain" id="PRO_5037680805" evidence="2">
    <location>
        <begin position="28"/>
        <end position="155"/>
    </location>
</feature>
<dbReference type="InterPro" id="IPR021202">
    <property type="entry name" value="Rv3654c-like"/>
</dbReference>
<gene>
    <name evidence="4" type="ORF">ISU10_08755</name>
</gene>
<comment type="caution">
    <text evidence="4">The sequence shown here is derived from an EMBL/GenBank/DDBJ whole genome shotgun (WGS) entry which is preliminary data.</text>
</comment>
<accession>A0A930VJI1</accession>
<proteinExistence type="predicted"/>
<dbReference type="NCBIfam" id="TIGR03816">
    <property type="entry name" value="tadE_like_DECH"/>
    <property type="match status" value="1"/>
</dbReference>
<evidence type="ECO:0000256" key="1">
    <source>
        <dbReference type="SAM" id="MobiDB-lite"/>
    </source>
</evidence>
<dbReference type="AlphaFoldDB" id="A0A930VJI1"/>
<organism evidence="4 5">
    <name type="scientific">Nocardioides agariphilus</name>
    <dbReference type="NCBI Taxonomy" id="433664"/>
    <lineage>
        <taxon>Bacteria</taxon>
        <taxon>Bacillati</taxon>
        <taxon>Actinomycetota</taxon>
        <taxon>Actinomycetes</taxon>
        <taxon>Propionibacteriales</taxon>
        <taxon>Nocardioidaceae</taxon>
        <taxon>Nocardioides</taxon>
    </lineage>
</organism>
<dbReference type="Pfam" id="PF13400">
    <property type="entry name" value="Tad"/>
    <property type="match status" value="1"/>
</dbReference>
<evidence type="ECO:0000259" key="3">
    <source>
        <dbReference type="Pfam" id="PF13400"/>
    </source>
</evidence>
<dbReference type="EMBL" id="JADKPO010000009">
    <property type="protein sequence ID" value="MBF4767853.1"/>
    <property type="molecule type" value="Genomic_DNA"/>
</dbReference>
<evidence type="ECO:0000313" key="5">
    <source>
        <dbReference type="Proteomes" id="UP000660668"/>
    </source>
</evidence>
<reference evidence="4" key="1">
    <citation type="submission" date="2020-11" db="EMBL/GenBank/DDBJ databases">
        <title>Nocardioides cynanchi sp. nov., isolated from soil of rhizosphere of Cynanchum wilfordii.</title>
        <authorList>
            <person name="Lee J.-S."/>
            <person name="Suh M.K."/>
            <person name="Kim J.-S."/>
        </authorList>
    </citation>
    <scope>NUCLEOTIDE SEQUENCE</scope>
    <source>
        <strain evidence="4">KCTC 19276</strain>
    </source>
</reference>
<feature type="compositionally biased region" description="Low complexity" evidence="1">
    <location>
        <begin position="107"/>
        <end position="127"/>
    </location>
</feature>
<feature type="signal peptide" evidence="2">
    <location>
        <begin position="1"/>
        <end position="27"/>
    </location>
</feature>
<keyword evidence="5" id="KW-1185">Reference proteome</keyword>
<name>A0A930VJI1_9ACTN</name>
<keyword evidence="2" id="KW-0732">Signal</keyword>
<dbReference type="Proteomes" id="UP000660668">
    <property type="component" value="Unassembled WGS sequence"/>
</dbReference>
<protein>
    <submittedName>
        <fullName evidence="4">Flp pilus-assembly TadE/G-like family protein</fullName>
    </submittedName>
</protein>
<sequence>MTGVLMLVTGALAVMAGMFVAHRQAQAAADLAALAGAAASERGEDACHRAGAVAAANGATLDECAVEEATVTVTASVEGPSWLGQRGRLVGTARAGPVRSGRRRPRAACPRRPCRASPRAPAAACSRDGAGSRAAPRTWRWSSPRGSPRRWPGRR</sequence>
<dbReference type="InterPro" id="IPR028087">
    <property type="entry name" value="Tad_N"/>
</dbReference>
<evidence type="ECO:0000313" key="4">
    <source>
        <dbReference type="EMBL" id="MBF4767853.1"/>
    </source>
</evidence>
<feature type="domain" description="Putative Flp pilus-assembly TadG-like N-terminal" evidence="3">
    <location>
        <begin position="4"/>
        <end position="39"/>
    </location>
</feature>
<evidence type="ECO:0000256" key="2">
    <source>
        <dbReference type="SAM" id="SignalP"/>
    </source>
</evidence>